<sequence>MNYIKDDGHDSLQMAQTTQQFESVERPFIIRGLLQDKWPCIHWTLNDWADNCHDETKLKFRVHRKHPSSASFY</sequence>
<evidence type="ECO:0000313" key="1">
    <source>
        <dbReference type="EMBL" id="OTF72302.1"/>
    </source>
</evidence>
<dbReference type="Proteomes" id="UP000194236">
    <property type="component" value="Unassembled WGS sequence"/>
</dbReference>
<name>A0A1Y3AUZ7_EURMA</name>
<dbReference type="AlphaFoldDB" id="A0A1Y3AUZ7"/>
<organism evidence="1 2">
    <name type="scientific">Euroglyphus maynei</name>
    <name type="common">Mayne's house dust mite</name>
    <dbReference type="NCBI Taxonomy" id="6958"/>
    <lineage>
        <taxon>Eukaryota</taxon>
        <taxon>Metazoa</taxon>
        <taxon>Ecdysozoa</taxon>
        <taxon>Arthropoda</taxon>
        <taxon>Chelicerata</taxon>
        <taxon>Arachnida</taxon>
        <taxon>Acari</taxon>
        <taxon>Acariformes</taxon>
        <taxon>Sarcoptiformes</taxon>
        <taxon>Astigmata</taxon>
        <taxon>Psoroptidia</taxon>
        <taxon>Analgoidea</taxon>
        <taxon>Pyroglyphidae</taxon>
        <taxon>Pyroglyphinae</taxon>
        <taxon>Euroglyphus</taxon>
    </lineage>
</organism>
<evidence type="ECO:0000313" key="2">
    <source>
        <dbReference type="Proteomes" id="UP000194236"/>
    </source>
</evidence>
<dbReference type="SUPFAM" id="SSF51197">
    <property type="entry name" value="Clavaminate synthase-like"/>
    <property type="match status" value="1"/>
</dbReference>
<proteinExistence type="predicted"/>
<gene>
    <name evidence="1" type="ORF">BLA29_002892</name>
</gene>
<accession>A0A1Y3AUZ7</accession>
<dbReference type="EMBL" id="MUJZ01056862">
    <property type="protein sequence ID" value="OTF72302.1"/>
    <property type="molecule type" value="Genomic_DNA"/>
</dbReference>
<feature type="non-terminal residue" evidence="1">
    <location>
        <position position="73"/>
    </location>
</feature>
<comment type="caution">
    <text evidence="1">The sequence shown here is derived from an EMBL/GenBank/DDBJ whole genome shotgun (WGS) entry which is preliminary data.</text>
</comment>
<keyword evidence="2" id="KW-1185">Reference proteome</keyword>
<dbReference type="OrthoDB" id="438164at2759"/>
<dbReference type="Gene3D" id="2.60.120.650">
    <property type="entry name" value="Cupin"/>
    <property type="match status" value="1"/>
</dbReference>
<reference evidence="1 2" key="1">
    <citation type="submission" date="2017-03" db="EMBL/GenBank/DDBJ databases">
        <title>Genome Survey of Euroglyphus maynei.</title>
        <authorList>
            <person name="Arlian L.G."/>
            <person name="Morgan M.S."/>
            <person name="Rider S.D."/>
        </authorList>
    </citation>
    <scope>NUCLEOTIDE SEQUENCE [LARGE SCALE GENOMIC DNA]</scope>
    <source>
        <strain evidence="1">Arlian Lab</strain>
        <tissue evidence="1">Whole body</tissue>
    </source>
</reference>
<protein>
    <submittedName>
        <fullName evidence="1">Hypoxia-inducible factor 1, alpha subunit inhibitor-like protein</fullName>
    </submittedName>
</protein>